<evidence type="ECO:0000313" key="1">
    <source>
        <dbReference type="EMBL" id="AVR88997.1"/>
    </source>
</evidence>
<sequence length="87" mass="9602">MSDIVKISTLPDEIKDSLIWAAISVGIAFGNGDIDASEQYAIDALDSLYAAMEEAGRYAVPRDAWHTFPELQVPSRDREWTCVLGDL</sequence>
<dbReference type="AlphaFoldDB" id="A0A2R4BNS7"/>
<accession>A0A2R4BNS7</accession>
<proteinExistence type="predicted"/>
<keyword evidence="2" id="KW-1185">Reference proteome</keyword>
<gene>
    <name evidence="1" type="ORF">Tharo_2094</name>
</gene>
<name>A0A2R4BNS7_THAAR</name>
<dbReference type="Proteomes" id="UP000241885">
    <property type="component" value="Chromosome"/>
</dbReference>
<evidence type="ECO:0000313" key="2">
    <source>
        <dbReference type="Proteomes" id="UP000241885"/>
    </source>
</evidence>
<reference evidence="1 2" key="1">
    <citation type="submission" date="2018-03" db="EMBL/GenBank/DDBJ databases">
        <title>Complete genome sequence of Thauera aromatica, a model organism for studying aromatic compound degradation under denitrifying conditions.</title>
        <authorList>
            <person name="Lo H.-Y."/>
            <person name="Goris T."/>
            <person name="Boll M."/>
            <person name="Mueller J.A."/>
        </authorList>
    </citation>
    <scope>NUCLEOTIDE SEQUENCE [LARGE SCALE GENOMIC DNA]</scope>
    <source>
        <strain evidence="1 2">K172</strain>
    </source>
</reference>
<protein>
    <submittedName>
        <fullName evidence="1">Uncharacterized protein</fullName>
    </submittedName>
</protein>
<organism evidence="1 2">
    <name type="scientific">Thauera aromatica K172</name>
    <dbReference type="NCBI Taxonomy" id="44139"/>
    <lineage>
        <taxon>Bacteria</taxon>
        <taxon>Pseudomonadati</taxon>
        <taxon>Pseudomonadota</taxon>
        <taxon>Betaproteobacteria</taxon>
        <taxon>Rhodocyclales</taxon>
        <taxon>Zoogloeaceae</taxon>
        <taxon>Thauera</taxon>
    </lineage>
</organism>
<dbReference type="RefSeq" id="WP_107221155.1">
    <property type="nucleotide sequence ID" value="NZ_CP028339.1"/>
</dbReference>
<dbReference type="KEGG" id="tak:Tharo_2094"/>
<dbReference type="EMBL" id="CP028339">
    <property type="protein sequence ID" value="AVR88997.1"/>
    <property type="molecule type" value="Genomic_DNA"/>
</dbReference>